<proteinExistence type="predicted"/>
<dbReference type="AlphaFoldDB" id="A0A2G9ZLF4"/>
<name>A0A2G9ZLF4_9BACT</name>
<evidence type="ECO:0000313" key="1">
    <source>
        <dbReference type="EMBL" id="PIP33931.1"/>
    </source>
</evidence>
<reference evidence="1 2" key="1">
    <citation type="submission" date="2017-09" db="EMBL/GenBank/DDBJ databases">
        <title>Depth-based differentiation of microbial function through sediment-hosted aquifers and enrichment of novel symbionts in the deep terrestrial subsurface.</title>
        <authorList>
            <person name="Probst A.J."/>
            <person name="Ladd B."/>
            <person name="Jarett J.K."/>
            <person name="Geller-Mcgrath D.E."/>
            <person name="Sieber C.M."/>
            <person name="Emerson J.B."/>
            <person name="Anantharaman K."/>
            <person name="Thomas B.C."/>
            <person name="Malmstrom R."/>
            <person name="Stieglmeier M."/>
            <person name="Klingl A."/>
            <person name="Woyke T."/>
            <person name="Ryan C.M."/>
            <person name="Banfield J.F."/>
        </authorList>
    </citation>
    <scope>NUCLEOTIDE SEQUENCE [LARGE SCALE GENOMIC DNA]</scope>
    <source>
        <strain evidence="1">CG23_combo_of_CG06-09_8_20_14_all_49_15</strain>
    </source>
</reference>
<sequence length="143" mass="17107">MQRLIKYTYLLDNNRLAAEIEKWWRLYQRLIADKSCSWAQANEARAILYFLGYIFPEIVACGSLARRVPLLRPKISLDDFLSAVDSREQKILRLYEHNQKFKQLERFYLLVKALKNRVAADGSYLAEETFNKFYARRKPKNYF</sequence>
<gene>
    <name evidence="1" type="ORF">COX22_01760</name>
</gene>
<comment type="caution">
    <text evidence="1">The sequence shown here is derived from an EMBL/GenBank/DDBJ whole genome shotgun (WGS) entry which is preliminary data.</text>
</comment>
<dbReference type="EMBL" id="PCSD01000036">
    <property type="protein sequence ID" value="PIP33931.1"/>
    <property type="molecule type" value="Genomic_DNA"/>
</dbReference>
<organism evidence="1 2">
    <name type="scientific">Candidatus Falkowbacteria bacterium CG23_combo_of_CG06-09_8_20_14_all_49_15</name>
    <dbReference type="NCBI Taxonomy" id="1974572"/>
    <lineage>
        <taxon>Bacteria</taxon>
        <taxon>Candidatus Falkowiibacteriota</taxon>
    </lineage>
</organism>
<accession>A0A2G9ZLF4</accession>
<evidence type="ECO:0000313" key="2">
    <source>
        <dbReference type="Proteomes" id="UP000230729"/>
    </source>
</evidence>
<protein>
    <submittedName>
        <fullName evidence="1">Uncharacterized protein</fullName>
    </submittedName>
</protein>
<dbReference type="Proteomes" id="UP000230729">
    <property type="component" value="Unassembled WGS sequence"/>
</dbReference>